<comment type="caution">
    <text evidence="5">The sequence shown here is derived from an EMBL/GenBank/DDBJ whole genome shotgun (WGS) entry which is preliminary data.</text>
</comment>
<evidence type="ECO:0000313" key="7">
    <source>
        <dbReference type="Proteomes" id="UP000677228"/>
    </source>
</evidence>
<dbReference type="EMBL" id="CAJNOK010054799">
    <property type="protein sequence ID" value="CAF1617054.1"/>
    <property type="molecule type" value="Genomic_DNA"/>
</dbReference>
<dbReference type="SUPFAM" id="SSF63829">
    <property type="entry name" value="Calcium-dependent phosphotriesterase"/>
    <property type="match status" value="1"/>
</dbReference>
<dbReference type="InterPro" id="IPR011042">
    <property type="entry name" value="6-blade_b-propeller_TolB-like"/>
</dbReference>
<evidence type="ECO:0000313" key="5">
    <source>
        <dbReference type="EMBL" id="CAF1617054.1"/>
    </source>
</evidence>
<dbReference type="Proteomes" id="UP000677228">
    <property type="component" value="Unassembled WGS sequence"/>
</dbReference>
<evidence type="ECO:0008006" key="8">
    <source>
        <dbReference type="Google" id="ProtNLM"/>
    </source>
</evidence>
<feature type="non-terminal residue" evidence="5">
    <location>
        <position position="1"/>
    </location>
</feature>
<dbReference type="Pfam" id="PF01436">
    <property type="entry name" value="NHL"/>
    <property type="match status" value="1"/>
</dbReference>
<dbReference type="PROSITE" id="PS51125">
    <property type="entry name" value="NHL"/>
    <property type="match status" value="1"/>
</dbReference>
<feature type="repeat" description="NHL" evidence="4">
    <location>
        <begin position="107"/>
        <end position="150"/>
    </location>
</feature>
<protein>
    <recommendedName>
        <fullName evidence="8">NHL repeat containing protein</fullName>
    </recommendedName>
</protein>
<reference evidence="5" key="1">
    <citation type="submission" date="2021-02" db="EMBL/GenBank/DDBJ databases">
        <authorList>
            <person name="Nowell W R."/>
        </authorList>
    </citation>
    <scope>NUCLEOTIDE SEQUENCE</scope>
</reference>
<dbReference type="EMBL" id="CAJOBA010079432">
    <property type="protein sequence ID" value="CAF4434398.1"/>
    <property type="molecule type" value="Genomic_DNA"/>
</dbReference>
<keyword evidence="3" id="KW-0325">Glycoprotein</keyword>
<sequence>EPQQQQAQLRVPAHQRYVRIVVSDIFRIYLYVFIATTTTYANSCAYRWNQTGTTVAGTGTFGVGANQLYSPVSVFIDANDLMYIADTNNNRIQRWLLNATSGTTSAGSSSGTGGSSASLLNTPNAVYVDSNQNLYIADSSNYRVQYWQSGASSGSTIAGLTGNYGSANTQLGSASY</sequence>
<name>A0A8S2G306_9BILA</name>
<evidence type="ECO:0000256" key="3">
    <source>
        <dbReference type="ARBA" id="ARBA00023180"/>
    </source>
</evidence>
<evidence type="ECO:0000256" key="2">
    <source>
        <dbReference type="ARBA" id="ARBA00022737"/>
    </source>
</evidence>
<evidence type="ECO:0000313" key="6">
    <source>
        <dbReference type="EMBL" id="CAF4434398.1"/>
    </source>
</evidence>
<keyword evidence="1" id="KW-0732">Signal</keyword>
<gene>
    <name evidence="5" type="ORF">OVA965_LOCUS42984</name>
    <name evidence="6" type="ORF">TMI583_LOCUS45074</name>
</gene>
<dbReference type="AlphaFoldDB" id="A0A8S2G306"/>
<dbReference type="GO" id="GO:0005576">
    <property type="term" value="C:extracellular region"/>
    <property type="evidence" value="ECO:0007669"/>
    <property type="project" value="TreeGrafter"/>
</dbReference>
<dbReference type="Gene3D" id="2.120.10.30">
    <property type="entry name" value="TolB, C-terminal domain"/>
    <property type="match status" value="1"/>
</dbReference>
<dbReference type="Proteomes" id="UP000682733">
    <property type="component" value="Unassembled WGS sequence"/>
</dbReference>
<organism evidence="5 7">
    <name type="scientific">Didymodactylos carnosus</name>
    <dbReference type="NCBI Taxonomy" id="1234261"/>
    <lineage>
        <taxon>Eukaryota</taxon>
        <taxon>Metazoa</taxon>
        <taxon>Spiralia</taxon>
        <taxon>Gnathifera</taxon>
        <taxon>Rotifera</taxon>
        <taxon>Eurotatoria</taxon>
        <taxon>Bdelloidea</taxon>
        <taxon>Philodinida</taxon>
        <taxon>Philodinidae</taxon>
        <taxon>Didymodactylos</taxon>
    </lineage>
</organism>
<proteinExistence type="predicted"/>
<evidence type="ECO:0000256" key="1">
    <source>
        <dbReference type="ARBA" id="ARBA00022729"/>
    </source>
</evidence>
<dbReference type="PANTHER" id="PTHR10680">
    <property type="entry name" value="PEPTIDYL-GLYCINE ALPHA-AMIDATING MONOOXYGENASE"/>
    <property type="match status" value="1"/>
</dbReference>
<dbReference type="PANTHER" id="PTHR10680:SF28">
    <property type="entry name" value="SMP-30_GLUCONOLACTONASE_LRE-LIKE REGION DOMAIN-CONTAINING PROTEIN"/>
    <property type="match status" value="1"/>
</dbReference>
<dbReference type="InterPro" id="IPR001258">
    <property type="entry name" value="NHL_repeat"/>
</dbReference>
<accession>A0A8S2G306</accession>
<feature type="non-terminal residue" evidence="5">
    <location>
        <position position="176"/>
    </location>
</feature>
<evidence type="ECO:0000256" key="4">
    <source>
        <dbReference type="PROSITE-ProRule" id="PRU00504"/>
    </source>
</evidence>
<keyword evidence="2" id="KW-0677">Repeat</keyword>